<keyword evidence="2" id="KW-1185">Reference proteome</keyword>
<dbReference type="STRING" id="1297569.MESS2_1270020"/>
<dbReference type="AlphaFoldDB" id="M5EJF9"/>
<dbReference type="EMBL" id="CAUM01000032">
    <property type="protein sequence ID" value="CCV04330.1"/>
    <property type="molecule type" value="Genomic_DNA"/>
</dbReference>
<evidence type="ECO:0000313" key="1">
    <source>
        <dbReference type="EMBL" id="CCV04330.1"/>
    </source>
</evidence>
<protein>
    <submittedName>
        <fullName evidence="1">Uncharacterized protein</fullName>
    </submittedName>
</protein>
<comment type="caution">
    <text evidence="1">The sequence shown here is derived from an EMBL/GenBank/DDBJ whole genome shotgun (WGS) entry which is preliminary data.</text>
</comment>
<organism evidence="1 2">
    <name type="scientific">Mesorhizobium metallidurans STM 2683</name>
    <dbReference type="NCBI Taxonomy" id="1297569"/>
    <lineage>
        <taxon>Bacteria</taxon>
        <taxon>Pseudomonadati</taxon>
        <taxon>Pseudomonadota</taxon>
        <taxon>Alphaproteobacteria</taxon>
        <taxon>Hyphomicrobiales</taxon>
        <taxon>Phyllobacteriaceae</taxon>
        <taxon>Mesorhizobium</taxon>
    </lineage>
</organism>
<reference evidence="1 2" key="1">
    <citation type="submission" date="2013-02" db="EMBL/GenBank/DDBJ databases">
        <authorList>
            <person name="Genoscope - CEA"/>
        </authorList>
    </citation>
    <scope>NUCLEOTIDE SEQUENCE [LARGE SCALE GENOMIC DNA]</scope>
    <source>
        <strain evidence="1 2">STM 2683</strain>
    </source>
</reference>
<sequence>MSFLSLRNRFLVWPPAISPRNACESATVNSGGWRRVETSIPRSARKAKSSASVFGIRHPVDAVPVTPFTANGAVETRPLRRETMILSMHVAQKCVAVLR</sequence>
<name>M5EJF9_9HYPH</name>
<evidence type="ECO:0000313" key="2">
    <source>
        <dbReference type="Proteomes" id="UP000012062"/>
    </source>
</evidence>
<proteinExistence type="predicted"/>
<gene>
    <name evidence="1" type="ORF">MESS2_1270020</name>
</gene>
<dbReference type="Proteomes" id="UP000012062">
    <property type="component" value="Unassembled WGS sequence"/>
</dbReference>
<accession>M5EJF9</accession>